<evidence type="ECO:0000313" key="1">
    <source>
        <dbReference type="EMBL" id="QJB01318.1"/>
    </source>
</evidence>
<accession>A0A6M3MJ48</accession>
<dbReference type="EMBL" id="MT143890">
    <property type="protein sequence ID" value="QJB04802.1"/>
    <property type="molecule type" value="Genomic_DNA"/>
</dbReference>
<evidence type="ECO:0000313" key="2">
    <source>
        <dbReference type="EMBL" id="QJB04802.1"/>
    </source>
</evidence>
<dbReference type="AlphaFoldDB" id="A0A6M3MJ48"/>
<sequence length="120" mass="12803">MTSPANQAIGALKLADLHLDHPAVVSRSIVQNACHAAIGRLQSNQPHADDLVRLYTQLLDAIPLGYLPHVTLMHAGTTQFGCVITDAEGNVVDRQTGKTTEGIAQIIRLRFTAPTAEATP</sequence>
<organism evidence="2">
    <name type="scientific">viral metagenome</name>
    <dbReference type="NCBI Taxonomy" id="1070528"/>
    <lineage>
        <taxon>unclassified sequences</taxon>
        <taxon>metagenomes</taxon>
        <taxon>organismal metagenomes</taxon>
    </lineage>
</organism>
<gene>
    <name evidence="1" type="ORF">MM171A00115_0071</name>
    <name evidence="2" type="ORF">MM171B00172_0044</name>
</gene>
<name>A0A6M3MJ48_9ZZZZ</name>
<dbReference type="EMBL" id="MT143707">
    <property type="protein sequence ID" value="QJB01318.1"/>
    <property type="molecule type" value="Genomic_DNA"/>
</dbReference>
<protein>
    <submittedName>
        <fullName evidence="2">Uncharacterized protein</fullName>
    </submittedName>
</protein>
<proteinExistence type="predicted"/>
<reference evidence="2" key="1">
    <citation type="submission" date="2020-03" db="EMBL/GenBank/DDBJ databases">
        <title>The deep terrestrial virosphere.</title>
        <authorList>
            <person name="Holmfeldt K."/>
            <person name="Nilsson E."/>
            <person name="Simone D."/>
            <person name="Lopez-Fernandez M."/>
            <person name="Wu X."/>
            <person name="de Brujin I."/>
            <person name="Lundin D."/>
            <person name="Andersson A."/>
            <person name="Bertilsson S."/>
            <person name="Dopson M."/>
        </authorList>
    </citation>
    <scope>NUCLEOTIDE SEQUENCE</scope>
    <source>
        <strain evidence="1">MM171A00115</strain>
        <strain evidence="2">MM171B00172</strain>
    </source>
</reference>